<dbReference type="VEuPathDB" id="FungiDB:PPTG_13714"/>
<proteinExistence type="predicted"/>
<dbReference type="Proteomes" id="UP000054423">
    <property type="component" value="Unassembled WGS sequence"/>
</dbReference>
<accession>W2KYS8</accession>
<name>W2KYS8_PHYNI</name>
<protein>
    <submittedName>
        <fullName evidence="2">Uncharacterized protein</fullName>
    </submittedName>
</protein>
<dbReference type="EMBL" id="KI680518">
    <property type="protein sequence ID" value="ETL89510.1"/>
    <property type="molecule type" value="Genomic_DNA"/>
</dbReference>
<sequence>MQQTTRGVSGVARAVTTTHEAEFAVSSSITVREEYKVKLRALLSSIAPTSWTETLVRQPNCTVFTKSNQQKTTRTGYQSPDVVKGKEIHILGDLLLLTRAASVDVVENIEIWRKIVHDGIPQPYIYKRENYLLSMCEDLDFLDQVGDLVEWLGFGLLRNPFIVDRALDDIVSSRLQINVHEDRSLKYWSSGSWRQNKRLANKKDTALSSLKPVEPQLTSVCKTHWKKYTPPQPLVKPLVGISPEDEVVSGSRTVAAQQILLDEESLHGRMQALKAVEEYVGRGPSVFEHNSVDKNAESPVVTAEYRSSLLRRERAQVERTLQDLRNQMRWAELKRECDLTEDPYIRGCREKYRQKTLSYIATLVEKMEQCLVVLKGEENHFDQALETCKYRMNELRMEKEKLRMTRQNKKKEEEAVRREGICKKTEERSVMLRSKKRKPQMLHQACPESDPEVTRNTLYGDITADIESDIHVIIKKESRVPELNRETLNLQLEEKRQRMVYLKRARIEQQARIAKENKHMVNSRRAENVAMKYEDTVSRLTEREAKRKAQLRAQKELMNRVASCAMFKCVHEMNGKRFLISVHTRNPRGYDLEGLRIIAYDPISSATFTLIMTLREFNSLGYGCTSEGLGTFCKWLCLLYEKRRRQFRLVWSGASCPRPLRIRENDQTLVCLHKEGMKMRSSATNSYLLVAVSVRTDDRSSVRFVVGLWRNHDYLLTEHEVAARCLVIGSELDVQWRSTDHAVIVWKHHEDTFKNEEKEITITFPTTDIGQRIYSSEVIVNRIRYAVHMYDTSDTEYTVELIPKPRKGDAVQQVISSSVNKLTLYKRTVNPYNVHLSSSNFADLLSLIRFEQTPLLEPTKESSQAFHFKWKATISPKWAEKLANYVRVLRLAKYACKISGVFCFIAVFIVQQKTEFRAHLLFEITWLRPTLSSQFSLGGLPTRQSLRITLSDYLRCSNALRRFAAGLANSEDEECPSCLAYTNARTKLFEHPVPETSPEHLSSCSNCAIIQHRRLHAVKELIIHAGAIAPEALEVIYHGYCERRAALLPPIIIVVASTMSSSMIMWLLPLLEHYFASFDCSKNGFLHFENDGHTVSEEGIHARETLLHVLARDQVAVLFNANCGVTVENANVFVHELHWWLYPDNHDLPCHVAYIVGDNNDVSRDSRDNDLLEALQSLNHAACQIAELDPVCLDDGDSESDRASAFDAYLVAEAVLVEATRVLLHPEYSWQKPREIIGASSWSSACSFLLDPAQLSGYLVQCNPLKLSVKTVEVLEAYFAHAKWPRDYLDVRPVFFGLLAFMMHLQHVRRILASRSGSLHNSLHLTAQDGIVVEREQLAKNTSVIDCSHVAETPPC</sequence>
<organism evidence="2">
    <name type="scientific">Phytophthora nicotianae</name>
    <name type="common">Potato buckeye rot agent</name>
    <name type="synonym">Phytophthora parasitica</name>
    <dbReference type="NCBI Taxonomy" id="4792"/>
    <lineage>
        <taxon>Eukaryota</taxon>
        <taxon>Sar</taxon>
        <taxon>Stramenopiles</taxon>
        <taxon>Oomycota</taxon>
        <taxon>Peronosporomycetes</taxon>
        <taxon>Peronosporales</taxon>
        <taxon>Peronosporaceae</taxon>
        <taxon>Phytophthora</taxon>
    </lineage>
</organism>
<evidence type="ECO:0000256" key="1">
    <source>
        <dbReference type="SAM" id="Coils"/>
    </source>
</evidence>
<keyword evidence="1" id="KW-0175">Coiled coil</keyword>
<reference evidence="2" key="1">
    <citation type="submission" date="2013-11" db="EMBL/GenBank/DDBJ databases">
        <title>The Genome Sequence of Phytophthora parasitica CHvinca01.</title>
        <authorList>
            <consortium name="The Broad Institute Genomics Platform"/>
            <person name="Russ C."/>
            <person name="Tyler B."/>
            <person name="Panabieres F."/>
            <person name="Shan W."/>
            <person name="Tripathy S."/>
            <person name="Grunwald N."/>
            <person name="Machado M."/>
            <person name="Johnson C.S."/>
            <person name="Arredondo F."/>
            <person name="Hong C."/>
            <person name="Coffey M."/>
            <person name="Young S.K."/>
            <person name="Zeng Q."/>
            <person name="Gargeya S."/>
            <person name="Fitzgerald M."/>
            <person name="Abouelleil A."/>
            <person name="Alvarado L."/>
            <person name="Chapman S.B."/>
            <person name="Gainer-Dewar J."/>
            <person name="Goldberg J."/>
            <person name="Griggs A."/>
            <person name="Gujja S."/>
            <person name="Hansen M."/>
            <person name="Howarth C."/>
            <person name="Imamovic A."/>
            <person name="Ireland A."/>
            <person name="Larimer J."/>
            <person name="McCowan C."/>
            <person name="Murphy C."/>
            <person name="Pearson M."/>
            <person name="Poon T.W."/>
            <person name="Priest M."/>
            <person name="Roberts A."/>
            <person name="Saif S."/>
            <person name="Shea T."/>
            <person name="Sykes S."/>
            <person name="Wortman J."/>
            <person name="Nusbaum C."/>
            <person name="Birren B."/>
        </authorList>
    </citation>
    <scope>NUCLEOTIDE SEQUENCE [LARGE SCALE GENOMIC DNA]</scope>
    <source>
        <strain evidence="2">CHvinca01</strain>
    </source>
</reference>
<feature type="coiled-coil region" evidence="1">
    <location>
        <begin position="385"/>
        <end position="419"/>
    </location>
</feature>
<feature type="coiled-coil region" evidence="1">
    <location>
        <begin position="307"/>
        <end position="334"/>
    </location>
</feature>
<gene>
    <name evidence="2" type="ORF">L917_11573</name>
</gene>
<dbReference type="OrthoDB" id="206118at2759"/>
<feature type="coiled-coil region" evidence="1">
    <location>
        <begin position="485"/>
        <end position="543"/>
    </location>
</feature>
<evidence type="ECO:0000313" key="2">
    <source>
        <dbReference type="EMBL" id="ETL89510.1"/>
    </source>
</evidence>